<dbReference type="GO" id="GO:0004802">
    <property type="term" value="F:transketolase activity"/>
    <property type="evidence" value="ECO:0007669"/>
    <property type="project" value="TreeGrafter"/>
</dbReference>
<evidence type="ECO:0000256" key="1">
    <source>
        <dbReference type="ARBA" id="ARBA00001964"/>
    </source>
</evidence>
<keyword evidence="3" id="KW-0479">Metal-binding</keyword>
<name>R5ZJ84_9FIRM</name>
<dbReference type="InterPro" id="IPR029061">
    <property type="entry name" value="THDP-binding"/>
</dbReference>
<dbReference type="GO" id="GO:0005829">
    <property type="term" value="C:cytosol"/>
    <property type="evidence" value="ECO:0007669"/>
    <property type="project" value="TreeGrafter"/>
</dbReference>
<dbReference type="EMBL" id="CBBU010000034">
    <property type="protein sequence ID" value="CDA38895.1"/>
    <property type="molecule type" value="Genomic_DNA"/>
</dbReference>
<evidence type="ECO:0000313" key="6">
    <source>
        <dbReference type="EMBL" id="CDA38895.1"/>
    </source>
</evidence>
<organism evidence="6 7">
    <name type="scientific">Lachnospira eligens CAG:72</name>
    <dbReference type="NCBI Taxonomy" id="1263077"/>
    <lineage>
        <taxon>Bacteria</taxon>
        <taxon>Bacillati</taxon>
        <taxon>Bacillota</taxon>
        <taxon>Clostridia</taxon>
        <taxon>Lachnospirales</taxon>
        <taxon>Lachnospiraceae</taxon>
        <taxon>Lachnospira</taxon>
    </lineage>
</organism>
<sequence length="156" mass="17137">MTNIDEMSINAIRVLSADAIQKANSGHPGLPLGTAPTAYELWTNHMNYNPADPEWENRDRFVLSGGHGSMLLYSLFHLLGIGNLSLDDVKNFRQMGSKTPGHPEYGHTVGVEATTGPLGQGMAMAVGMAMAEAHLASVFNKEFIVPFTWNWQSFFR</sequence>
<dbReference type="InterPro" id="IPR005474">
    <property type="entry name" value="Transketolase_N"/>
</dbReference>
<protein>
    <submittedName>
        <fullName evidence="6">Transketolase</fullName>
    </submittedName>
</protein>
<evidence type="ECO:0000256" key="3">
    <source>
        <dbReference type="ARBA" id="ARBA00022723"/>
    </source>
</evidence>
<dbReference type="PANTHER" id="PTHR43522">
    <property type="entry name" value="TRANSKETOLASE"/>
    <property type="match status" value="1"/>
</dbReference>
<comment type="cofactor">
    <cofactor evidence="1">
        <name>thiamine diphosphate</name>
        <dbReference type="ChEBI" id="CHEBI:58937"/>
    </cofactor>
</comment>
<dbReference type="Proteomes" id="UP000018175">
    <property type="component" value="Unassembled WGS sequence"/>
</dbReference>
<dbReference type="SUPFAM" id="SSF52518">
    <property type="entry name" value="Thiamin diphosphate-binding fold (THDP-binding)"/>
    <property type="match status" value="1"/>
</dbReference>
<proteinExistence type="predicted"/>
<dbReference type="InterPro" id="IPR049557">
    <property type="entry name" value="Transketolase_CS"/>
</dbReference>
<keyword evidence="2" id="KW-0808">Transferase</keyword>
<dbReference type="Gene3D" id="3.40.50.970">
    <property type="match status" value="1"/>
</dbReference>
<dbReference type="AlphaFoldDB" id="R5ZJ84"/>
<gene>
    <name evidence="6" type="ORF">BN765_01293</name>
</gene>
<dbReference type="GO" id="GO:0046872">
    <property type="term" value="F:metal ion binding"/>
    <property type="evidence" value="ECO:0007669"/>
    <property type="project" value="UniProtKB-KW"/>
</dbReference>
<dbReference type="Pfam" id="PF00456">
    <property type="entry name" value="Transketolase_N"/>
    <property type="match status" value="1"/>
</dbReference>
<evidence type="ECO:0000259" key="5">
    <source>
        <dbReference type="Pfam" id="PF00456"/>
    </source>
</evidence>
<evidence type="ECO:0000256" key="2">
    <source>
        <dbReference type="ARBA" id="ARBA00022679"/>
    </source>
</evidence>
<keyword evidence="4" id="KW-0786">Thiamine pyrophosphate</keyword>
<dbReference type="PROSITE" id="PS00801">
    <property type="entry name" value="TRANSKETOLASE_1"/>
    <property type="match status" value="1"/>
</dbReference>
<evidence type="ECO:0000256" key="4">
    <source>
        <dbReference type="ARBA" id="ARBA00023052"/>
    </source>
</evidence>
<evidence type="ECO:0000313" key="7">
    <source>
        <dbReference type="Proteomes" id="UP000018175"/>
    </source>
</evidence>
<accession>R5ZJ84</accession>
<dbReference type="GO" id="GO:0006098">
    <property type="term" value="P:pentose-phosphate shunt"/>
    <property type="evidence" value="ECO:0007669"/>
    <property type="project" value="TreeGrafter"/>
</dbReference>
<dbReference type="InterPro" id="IPR033247">
    <property type="entry name" value="Transketolase_fam"/>
</dbReference>
<comment type="caution">
    <text evidence="6">The sequence shown here is derived from an EMBL/GenBank/DDBJ whole genome shotgun (WGS) entry which is preliminary data.</text>
</comment>
<dbReference type="PANTHER" id="PTHR43522:SF2">
    <property type="entry name" value="TRANSKETOLASE 1-RELATED"/>
    <property type="match status" value="1"/>
</dbReference>
<reference evidence="6" key="1">
    <citation type="submission" date="2012-11" db="EMBL/GenBank/DDBJ databases">
        <title>Dependencies among metagenomic species, viruses, plasmids and units of genetic variation.</title>
        <authorList>
            <person name="Nielsen H.B."/>
            <person name="Almeida M."/>
            <person name="Juncker A.S."/>
            <person name="Rasmussen S."/>
            <person name="Li J."/>
            <person name="Sunagawa S."/>
            <person name="Plichta D."/>
            <person name="Gautier L."/>
            <person name="Le Chatelier E."/>
            <person name="Peletier E."/>
            <person name="Bonde I."/>
            <person name="Nielsen T."/>
            <person name="Manichanh C."/>
            <person name="Arumugam M."/>
            <person name="Batto J."/>
            <person name="Santos M.B.Q.D."/>
            <person name="Blom N."/>
            <person name="Borruel N."/>
            <person name="Burgdorf K.S."/>
            <person name="Boumezbeur F."/>
            <person name="Casellas F."/>
            <person name="Dore J."/>
            <person name="Guarner F."/>
            <person name="Hansen T."/>
            <person name="Hildebrand F."/>
            <person name="Kaas R.S."/>
            <person name="Kennedy S."/>
            <person name="Kristiansen K."/>
            <person name="Kultima J.R."/>
            <person name="Leonard P."/>
            <person name="Levenez F."/>
            <person name="Lund O."/>
            <person name="Moumen B."/>
            <person name="Le Paslier D."/>
            <person name="Pons N."/>
            <person name="Pedersen O."/>
            <person name="Prifti E."/>
            <person name="Qin J."/>
            <person name="Raes J."/>
            <person name="Tap J."/>
            <person name="Tims S."/>
            <person name="Ussery D.W."/>
            <person name="Yamada T."/>
            <person name="MetaHit consortium"/>
            <person name="Renault P."/>
            <person name="Sicheritz-Ponten T."/>
            <person name="Bork P."/>
            <person name="Wang J."/>
            <person name="Brunak S."/>
            <person name="Ehrlich S.D."/>
        </authorList>
    </citation>
    <scope>NUCLEOTIDE SEQUENCE [LARGE SCALE GENOMIC DNA]</scope>
</reference>
<feature type="domain" description="Transketolase N-terminal" evidence="5">
    <location>
        <begin position="5"/>
        <end position="142"/>
    </location>
</feature>